<name>A0A089HQJ3_PAEDU</name>
<gene>
    <name evidence="1" type="ORF">PDUR_12665</name>
</gene>
<proteinExistence type="predicted"/>
<dbReference type="eggNOG" id="ENOG5032QTV">
    <property type="taxonomic scope" value="Bacteria"/>
</dbReference>
<dbReference type="OrthoDB" id="2646088at2"/>
<dbReference type="EMBL" id="CP009288">
    <property type="protein sequence ID" value="AIQ12658.1"/>
    <property type="molecule type" value="Genomic_DNA"/>
</dbReference>
<evidence type="ECO:0000313" key="1">
    <source>
        <dbReference type="EMBL" id="AIQ12658.1"/>
    </source>
</evidence>
<accession>A0A089HQJ3</accession>
<keyword evidence="2" id="KW-1185">Reference proteome</keyword>
<dbReference type="KEGG" id="pdu:PDUR_12665"/>
<sequence>MRDNKTGSWGVHEPFYVMLNEYRIADLVITAHARSRYEGRGQSDGQPGKDAAYWLWQCLKQKRVRAYSPAEPEMYVVDNDLVMAARIVEIPDESDLYGNPLYKLIVVSFLGKMSENIDLRDLKTYYARQQNSRRVTLMQSGRKRR</sequence>
<organism evidence="1 2">
    <name type="scientific">Paenibacillus durus</name>
    <name type="common">Paenibacillus azotofixans</name>
    <dbReference type="NCBI Taxonomy" id="44251"/>
    <lineage>
        <taxon>Bacteria</taxon>
        <taxon>Bacillati</taxon>
        <taxon>Bacillota</taxon>
        <taxon>Bacilli</taxon>
        <taxon>Bacillales</taxon>
        <taxon>Paenibacillaceae</taxon>
        <taxon>Paenibacillus</taxon>
    </lineage>
</organism>
<evidence type="ECO:0000313" key="2">
    <source>
        <dbReference type="Proteomes" id="UP000029409"/>
    </source>
</evidence>
<dbReference type="RefSeq" id="WP_042206499.1">
    <property type="nucleotide sequence ID" value="NZ_CP009288.1"/>
</dbReference>
<dbReference type="STRING" id="44251.PDUR_12665"/>
<dbReference type="AlphaFoldDB" id="A0A089HQJ3"/>
<reference evidence="1 2" key="1">
    <citation type="submission" date="2014-08" db="EMBL/GenBank/DDBJ databases">
        <title>Comparative genomics of the Paenibacillus odorifer group.</title>
        <authorList>
            <person name="den Bakker H.C."/>
            <person name="Tsai Y.-C."/>
            <person name="Martin N."/>
            <person name="Korlach J."/>
            <person name="Wiedmann M."/>
        </authorList>
    </citation>
    <scope>NUCLEOTIDE SEQUENCE [LARGE SCALE GENOMIC DNA]</scope>
    <source>
        <strain evidence="1 2">DSM 1735</strain>
    </source>
</reference>
<protein>
    <submittedName>
        <fullName evidence="1">Periplasmic protein</fullName>
    </submittedName>
</protein>
<dbReference type="Proteomes" id="UP000029409">
    <property type="component" value="Chromosome"/>
</dbReference>